<dbReference type="SUPFAM" id="SSF55931">
    <property type="entry name" value="Glutamine synthetase/guanido kinase"/>
    <property type="match status" value="1"/>
</dbReference>
<dbReference type="PANTHER" id="PTHR36510">
    <property type="entry name" value="GLUTAMATE--CYSTEINE LIGASE 2-RELATED"/>
    <property type="match status" value="1"/>
</dbReference>
<evidence type="ECO:0000256" key="3">
    <source>
        <dbReference type="ARBA" id="ARBA00022840"/>
    </source>
</evidence>
<evidence type="ECO:0000256" key="1">
    <source>
        <dbReference type="ARBA" id="ARBA00022598"/>
    </source>
</evidence>
<comment type="catalytic activity">
    <reaction evidence="4 5">
        <text>L-cysteine + L-glutamate + ATP = gamma-L-glutamyl-L-cysteine + ADP + phosphate + H(+)</text>
        <dbReference type="Rhea" id="RHEA:13285"/>
        <dbReference type="ChEBI" id="CHEBI:15378"/>
        <dbReference type="ChEBI" id="CHEBI:29985"/>
        <dbReference type="ChEBI" id="CHEBI:30616"/>
        <dbReference type="ChEBI" id="CHEBI:35235"/>
        <dbReference type="ChEBI" id="CHEBI:43474"/>
        <dbReference type="ChEBI" id="CHEBI:58173"/>
        <dbReference type="ChEBI" id="CHEBI:456216"/>
        <dbReference type="EC" id="6.3.2.2"/>
    </reaction>
</comment>
<dbReference type="NCBIfam" id="TIGR02050">
    <property type="entry name" value="gshA_cyan_rel"/>
    <property type="match status" value="1"/>
</dbReference>
<evidence type="ECO:0000256" key="2">
    <source>
        <dbReference type="ARBA" id="ARBA00022741"/>
    </source>
</evidence>
<reference evidence="6 7" key="1">
    <citation type="submission" date="2021-01" db="EMBL/GenBank/DDBJ databases">
        <title>Whole genome shotgun sequence of Asanoa siamensis NBRC 107932.</title>
        <authorList>
            <person name="Komaki H."/>
            <person name="Tamura T."/>
        </authorList>
    </citation>
    <scope>NUCLEOTIDE SEQUENCE [LARGE SCALE GENOMIC DNA]</scope>
    <source>
        <strain evidence="6 7">NBRC 107932</strain>
    </source>
</reference>
<dbReference type="EC" id="6.3.2.2" evidence="5"/>
<sequence length="363" mass="39147">MVPTLGVEEEYLLLDPVTGHNVPVADEVYAALPEEVAGQSRREFRRSMVEMVTPVCRTLAEVRQSLFTLRVAAAKAAATAGARLVAVGATPIADPDRTVSDDPRFRRIVDHYGPVVAHPAVCGCHVHVGVPDRDVAIQVGNHLRVWLPVVQAIAVNSPLHAGADTGHASWRAMQLDRWPSLGPTPWFASTEDYDRTVRALVASGVMLDETMVLWHARPSARYPTVEVRVTDVCLTIDDAVLVAGLVRALVATAIDDIAAGRPAPRARGELVRAAHWNAAHTGLTGTLTDPRTGGSRPAFELVDELVATVRPALDRHGDLTPALQGLDALRERGTGADWQRRVHARTRDVAAMLADLGQRTIEG</sequence>
<dbReference type="NCBIfam" id="NF010041">
    <property type="entry name" value="PRK13517.1-1"/>
    <property type="match status" value="1"/>
</dbReference>
<evidence type="ECO:0000313" key="7">
    <source>
        <dbReference type="Proteomes" id="UP000604117"/>
    </source>
</evidence>
<evidence type="ECO:0000256" key="4">
    <source>
        <dbReference type="ARBA" id="ARBA00048819"/>
    </source>
</evidence>
<evidence type="ECO:0000256" key="5">
    <source>
        <dbReference type="HAMAP-Rule" id="MF_01609"/>
    </source>
</evidence>
<dbReference type="InterPro" id="IPR014746">
    <property type="entry name" value="Gln_synth/guanido_kin_cat_dom"/>
</dbReference>
<comment type="similarity">
    <text evidence="5">Belongs to the glutamate--cysteine ligase type 2 family. YbdK subfamily.</text>
</comment>
<comment type="function">
    <text evidence="5">ATP-dependent carboxylate-amine ligase which exhibits weak glutamate--cysteine ligase activity.</text>
</comment>
<comment type="caution">
    <text evidence="6">The sequence shown here is derived from an EMBL/GenBank/DDBJ whole genome shotgun (WGS) entry which is preliminary data.</text>
</comment>
<gene>
    <name evidence="6" type="ORF">Asi02nite_76670</name>
</gene>
<keyword evidence="1 5" id="KW-0436">Ligase</keyword>
<evidence type="ECO:0000313" key="6">
    <source>
        <dbReference type="EMBL" id="GIF78149.1"/>
    </source>
</evidence>
<keyword evidence="3 5" id="KW-0067">ATP-binding</keyword>
<dbReference type="InterPro" id="IPR011793">
    <property type="entry name" value="YbdK"/>
</dbReference>
<accession>A0ABQ4D3N9</accession>
<dbReference type="Pfam" id="PF04107">
    <property type="entry name" value="GCS2"/>
    <property type="match status" value="1"/>
</dbReference>
<dbReference type="RefSeq" id="WP_203718983.1">
    <property type="nucleotide sequence ID" value="NZ_BONE01000121.1"/>
</dbReference>
<dbReference type="Proteomes" id="UP000604117">
    <property type="component" value="Unassembled WGS sequence"/>
</dbReference>
<dbReference type="InterPro" id="IPR050141">
    <property type="entry name" value="GCL_type2/YbdK_subfam"/>
</dbReference>
<name>A0ABQ4D3N9_9ACTN</name>
<keyword evidence="2 5" id="KW-0547">Nucleotide-binding</keyword>
<dbReference type="GO" id="GO:0016874">
    <property type="term" value="F:ligase activity"/>
    <property type="evidence" value="ECO:0007669"/>
    <property type="project" value="UniProtKB-KW"/>
</dbReference>
<keyword evidence="7" id="KW-1185">Reference proteome</keyword>
<dbReference type="PANTHER" id="PTHR36510:SF1">
    <property type="entry name" value="GLUTAMATE--CYSTEINE LIGASE 2-RELATED"/>
    <property type="match status" value="1"/>
</dbReference>
<proteinExistence type="inferred from homology"/>
<dbReference type="InterPro" id="IPR006336">
    <property type="entry name" value="GCS2"/>
</dbReference>
<organism evidence="6 7">
    <name type="scientific">Asanoa siamensis</name>
    <dbReference type="NCBI Taxonomy" id="926357"/>
    <lineage>
        <taxon>Bacteria</taxon>
        <taxon>Bacillati</taxon>
        <taxon>Actinomycetota</taxon>
        <taxon>Actinomycetes</taxon>
        <taxon>Micromonosporales</taxon>
        <taxon>Micromonosporaceae</taxon>
        <taxon>Asanoa</taxon>
    </lineage>
</organism>
<dbReference type="EMBL" id="BONE01000121">
    <property type="protein sequence ID" value="GIF78149.1"/>
    <property type="molecule type" value="Genomic_DNA"/>
</dbReference>
<dbReference type="HAMAP" id="MF_01609">
    <property type="entry name" value="Glu_cys_ligase_2"/>
    <property type="match status" value="1"/>
</dbReference>
<dbReference type="Gene3D" id="3.30.590.20">
    <property type="match status" value="1"/>
</dbReference>
<protein>
    <recommendedName>
        <fullName evidence="5">Putative glutamate--cysteine ligase 2</fullName>
        <ecNumber evidence="5">6.3.2.2</ecNumber>
    </recommendedName>
    <alternativeName>
        <fullName evidence="5">Gamma-glutamylcysteine synthetase 2</fullName>
        <shortName evidence="5">GCS 2</shortName>
        <shortName evidence="5">Gamma-GCS 2</shortName>
    </alternativeName>
</protein>